<feature type="compositionally biased region" description="Basic and acidic residues" evidence="1">
    <location>
        <begin position="100"/>
        <end position="120"/>
    </location>
</feature>
<dbReference type="Proteomes" id="UP001219934">
    <property type="component" value="Unassembled WGS sequence"/>
</dbReference>
<evidence type="ECO:0000256" key="1">
    <source>
        <dbReference type="SAM" id="MobiDB-lite"/>
    </source>
</evidence>
<dbReference type="AlphaFoldDB" id="A0AAD6A6K0"/>
<comment type="caution">
    <text evidence="2">The sequence shown here is derived from an EMBL/GenBank/DDBJ whole genome shotgun (WGS) entry which is preliminary data.</text>
</comment>
<reference evidence="2" key="1">
    <citation type="submission" date="2022-11" db="EMBL/GenBank/DDBJ databases">
        <title>Chromosome-level genome of Pogonophryne albipinna.</title>
        <authorList>
            <person name="Jo E."/>
        </authorList>
    </citation>
    <scope>NUCLEOTIDE SEQUENCE</scope>
    <source>
        <strain evidence="2">SGF0006</strain>
        <tissue evidence="2">Muscle</tissue>
    </source>
</reference>
<protein>
    <submittedName>
        <fullName evidence="2">Uncharacterized protein</fullName>
    </submittedName>
</protein>
<feature type="non-terminal residue" evidence="2">
    <location>
        <position position="133"/>
    </location>
</feature>
<sequence>VHFVSVKLHHRGQSVGEEEDAAIEIKATPLEESEYFRCGERAAFLTTCEALREGPSSRSDAVIGAPGAGRHKPGPPFFGPLPPICSSVSPRLRGTGLRNFGERQKIKINRQEQVEHDRVGTARTPSFPREDVW</sequence>
<proteinExistence type="predicted"/>
<feature type="region of interest" description="Disordered" evidence="1">
    <location>
        <begin position="99"/>
        <end position="133"/>
    </location>
</feature>
<name>A0AAD6A6K0_9TELE</name>
<evidence type="ECO:0000313" key="3">
    <source>
        <dbReference type="Proteomes" id="UP001219934"/>
    </source>
</evidence>
<evidence type="ECO:0000313" key="2">
    <source>
        <dbReference type="EMBL" id="KAJ4919399.1"/>
    </source>
</evidence>
<gene>
    <name evidence="2" type="ORF">JOQ06_018497</name>
</gene>
<feature type="region of interest" description="Disordered" evidence="1">
    <location>
        <begin position="55"/>
        <end position="80"/>
    </location>
</feature>
<keyword evidence="3" id="KW-1185">Reference proteome</keyword>
<accession>A0AAD6A6K0</accession>
<organism evidence="2 3">
    <name type="scientific">Pogonophryne albipinna</name>
    <dbReference type="NCBI Taxonomy" id="1090488"/>
    <lineage>
        <taxon>Eukaryota</taxon>
        <taxon>Metazoa</taxon>
        <taxon>Chordata</taxon>
        <taxon>Craniata</taxon>
        <taxon>Vertebrata</taxon>
        <taxon>Euteleostomi</taxon>
        <taxon>Actinopterygii</taxon>
        <taxon>Neopterygii</taxon>
        <taxon>Teleostei</taxon>
        <taxon>Neoteleostei</taxon>
        <taxon>Acanthomorphata</taxon>
        <taxon>Eupercaria</taxon>
        <taxon>Perciformes</taxon>
        <taxon>Notothenioidei</taxon>
        <taxon>Pogonophryne</taxon>
    </lineage>
</organism>
<feature type="non-terminal residue" evidence="2">
    <location>
        <position position="1"/>
    </location>
</feature>
<dbReference type="EMBL" id="JAPTMU010000296">
    <property type="protein sequence ID" value="KAJ4919399.1"/>
    <property type="molecule type" value="Genomic_DNA"/>
</dbReference>